<dbReference type="InterPro" id="IPR049304">
    <property type="entry name" value="Gly_rich_dom"/>
</dbReference>
<sequence length="560" mass="56960">MTDRNREDIELLAGRRGPEGKRAVRLEELQALAKRVETTVKGINTLVAQQKIPQVREAINQINRDIYTAKTFVMEELTQASAILRGEYQDADTAINAAVLTEIVERESADQALAGDISIVMANLNAAEASITAISGAVATLNSYAAATYALRAKAGGAVGELELVAASDPINGDVSSFRVSADQILLDGSVYARMMSIDELLVIDDETGGFSLGKTSANDFLSDGMYIGRTALAGGGTGFGFLSGRIRTDGLQEYIQHTDETGLKIANANFLIEGGAGTMVTSTSNTSYSLPPGTQKVSFQLCGGGAGGNGYNNQIQFRQGSPGGASKVKIYDGATLIQEWTASGGTPSASPSWNGQDLPGFGAGGAAGISDAKVSDTPPARGVNGQNATGNGAGGGSSSTRAPGTGTGGTPTNGGGAAQAVTTSDFDVSGLSDPNVVIEVGAAGLGNGGGGADESRGGNGAPGIVRLTTYQYDLQPAGVISREVTAQGTIVFPSGTSPFPDIAPNRGLWWISGGSGSGIEIAPGKTLTAAASTTFVTNQRPVLTTSGSTSVSYAFWAMA</sequence>
<feature type="compositionally biased region" description="Gly residues" evidence="1">
    <location>
        <begin position="406"/>
        <end position="418"/>
    </location>
</feature>
<dbReference type="Pfam" id="PF21722">
    <property type="entry name" value="Gly_rich_2"/>
    <property type="match status" value="1"/>
</dbReference>
<dbReference type="Proteomes" id="UP000675940">
    <property type="component" value="Unassembled WGS sequence"/>
</dbReference>
<evidence type="ECO:0000256" key="1">
    <source>
        <dbReference type="SAM" id="MobiDB-lite"/>
    </source>
</evidence>
<evidence type="ECO:0000313" key="4">
    <source>
        <dbReference type="Proteomes" id="UP000675940"/>
    </source>
</evidence>
<comment type="caution">
    <text evidence="3">The sequence shown here is derived from an EMBL/GenBank/DDBJ whole genome shotgun (WGS) entry which is preliminary data.</text>
</comment>
<feature type="compositionally biased region" description="Polar residues" evidence="1">
    <location>
        <begin position="343"/>
        <end position="356"/>
    </location>
</feature>
<dbReference type="RefSeq" id="WP_209363234.1">
    <property type="nucleotide sequence ID" value="NZ_JAGISH010000015.1"/>
</dbReference>
<evidence type="ECO:0000313" key="3">
    <source>
        <dbReference type="EMBL" id="MBP0484674.1"/>
    </source>
</evidence>
<name>A0A940MSN1_9RHOB</name>
<proteinExistence type="predicted"/>
<dbReference type="EMBL" id="JAGISH010000015">
    <property type="protein sequence ID" value="MBP0484674.1"/>
    <property type="molecule type" value="Genomic_DNA"/>
</dbReference>
<accession>A0A940MSN1</accession>
<organism evidence="3 4">
    <name type="scientific">Sagittula salina</name>
    <dbReference type="NCBI Taxonomy" id="2820268"/>
    <lineage>
        <taxon>Bacteria</taxon>
        <taxon>Pseudomonadati</taxon>
        <taxon>Pseudomonadota</taxon>
        <taxon>Alphaproteobacteria</taxon>
        <taxon>Rhodobacterales</taxon>
        <taxon>Roseobacteraceae</taxon>
        <taxon>Sagittula</taxon>
    </lineage>
</organism>
<reference evidence="3" key="1">
    <citation type="submission" date="2021-03" db="EMBL/GenBank/DDBJ databases">
        <title>Sagittula salina sp. nov. strain M10.9X isolated from the marine waste.</title>
        <authorList>
            <person name="Satari L."/>
            <person name="Molina-Menor E."/>
            <person name="Vidal-Verdu A."/>
            <person name="Pascual J."/>
            <person name="Pereto J."/>
            <person name="Porcar M."/>
        </authorList>
    </citation>
    <scope>NUCLEOTIDE SEQUENCE</scope>
    <source>
        <strain evidence="3">M10.9X</strain>
    </source>
</reference>
<feature type="region of interest" description="Disordered" evidence="1">
    <location>
        <begin position="343"/>
        <end position="421"/>
    </location>
</feature>
<dbReference type="AlphaFoldDB" id="A0A940MSN1"/>
<keyword evidence="4" id="KW-1185">Reference proteome</keyword>
<gene>
    <name evidence="3" type="ORF">J5474_19555</name>
</gene>
<protein>
    <recommendedName>
        <fullName evidence="2">Glycine-rich domain-containing protein</fullName>
    </recommendedName>
</protein>
<feature type="domain" description="Glycine-rich" evidence="2">
    <location>
        <begin position="275"/>
        <end position="469"/>
    </location>
</feature>
<evidence type="ECO:0000259" key="2">
    <source>
        <dbReference type="Pfam" id="PF21722"/>
    </source>
</evidence>